<evidence type="ECO:0000256" key="4">
    <source>
        <dbReference type="ARBA" id="ARBA00012034"/>
    </source>
</evidence>
<evidence type="ECO:0000313" key="16">
    <source>
        <dbReference type="EMBL" id="RHW71072.1"/>
    </source>
</evidence>
<evidence type="ECO:0000256" key="7">
    <source>
        <dbReference type="ARBA" id="ARBA00022679"/>
    </source>
</evidence>
<gene>
    <name evidence="16" type="ORF">DPX39_080026700</name>
</gene>
<feature type="binding site" evidence="11">
    <location>
        <begin position="451"/>
        <end position="453"/>
    </location>
    <ligand>
        <name>L-methionine</name>
        <dbReference type="ChEBI" id="CHEBI:57844"/>
    </ligand>
</feature>
<dbReference type="GO" id="GO:0008270">
    <property type="term" value="F:zinc ion binding"/>
    <property type="evidence" value="ECO:0007669"/>
    <property type="project" value="InterPro"/>
</dbReference>
<feature type="binding site" evidence="11">
    <location>
        <position position="130"/>
    </location>
    <ligand>
        <name>5-methyltetrahydropteroyltri-L-glutamate</name>
        <dbReference type="ChEBI" id="CHEBI:58207"/>
    </ligand>
</feature>
<evidence type="ECO:0000256" key="3">
    <source>
        <dbReference type="ARBA" id="ARBA00009553"/>
    </source>
</evidence>
<feature type="binding site" evidence="12">
    <location>
        <position position="661"/>
    </location>
    <ligand>
        <name>Zn(2+)</name>
        <dbReference type="ChEBI" id="CHEBI:29105"/>
        <label>1</label>
        <note>catalytic</note>
    </ligand>
</feature>
<dbReference type="InterPro" id="IPR006276">
    <property type="entry name" value="Cobalamin-indep_Met_synthase"/>
</dbReference>
<dbReference type="GO" id="GO:0032259">
    <property type="term" value="P:methylation"/>
    <property type="evidence" value="ECO:0007669"/>
    <property type="project" value="UniProtKB-KW"/>
</dbReference>
<comment type="function">
    <text evidence="1">Catalyzes the transfer of a methyl group from 5-methyltetrahydrofolate to homocysteine resulting in methionine formation.</text>
</comment>
<feature type="active site" description="Proton donor" evidence="13">
    <location>
        <position position="714"/>
    </location>
</feature>
<keyword evidence="6" id="KW-0028">Amino-acid biosynthesis</keyword>
<evidence type="ECO:0000256" key="5">
    <source>
        <dbReference type="ARBA" id="ARBA00022603"/>
    </source>
</evidence>
<dbReference type="Gene3D" id="3.20.20.210">
    <property type="match status" value="2"/>
</dbReference>
<sequence>MMMTATRRAKIITHTLGFPRFGVQRELKGALESYWSGAVTEDNLRETAREVRFRHWRQQMERGVDMIPVGDFHWYDHVLSTSLMLDNVPPRHRTRNGSINIDTLFRVARGYTSSGKSVDASEMTKWFNTNYHYIVPEFTCPTQTFSFAWNQLLEEVEELLSLWGPSRTKPVILGPVSYVWLGKVKGCEWFDRRSLLPRIVPVYAEVLRKLAKSGIQWVQLDEPALVLDLEQEWLDAFEATYKELRRQAGNVPKLLLTTYFDSVGHNMDVINCLAVDGLHVDAVAGDDDLVEVEKRLPASWVLSAGVIDGRNVWKANLHQIYERLAALRNAAPARALWIGTSCSLLHSPIDVGCEVGMDEEIRNLLAFALQKCDEMNLLADALKTEEGGSHLVEYSSLLHQREVPGGAINEEARKLASELNAKDTERSLPYSKRVEVQRSLIKLPLIPTTTIGSFPRTSEIRNQRLSFKTGLVDEATYKQQMKDNIKHIVAEQEAIGLDVLVHGEPERNDMVEYFAELLSGFVSTANGWIQSYGSRCVKPPIIYGNVSRPTAMTLEWLTYAQSLTQKPVKGILTGPVTILSWSFVREDLPRREVARQVALALREEVDDLQNAGIRLIQVDEPALREGLPLQRRKQQEYLKWATEVFKLVVAVARPEIQIHTHICYSEIHDIAGAIAAMDADVIYFEATRSDMELLRVFDSFTYLNGVGLGVYDVHSPNVPSVETIVQRLEASAERIPLERLWVNPDCGLKTRGWKETGVALRNMVEATRQFRERVKRHFTVH</sequence>
<feature type="binding site" evidence="12">
    <location>
        <position position="746"/>
    </location>
    <ligand>
        <name>Zn(2+)</name>
        <dbReference type="ChEBI" id="CHEBI:29105"/>
        <label>1</label>
        <note>catalytic</note>
    </ligand>
</feature>
<dbReference type="Proteomes" id="UP000266743">
    <property type="component" value="Chromosome 8"/>
</dbReference>
<organism evidence="16 17">
    <name type="scientific">Trypanosoma brucei equiperdum</name>
    <dbReference type="NCBI Taxonomy" id="630700"/>
    <lineage>
        <taxon>Eukaryota</taxon>
        <taxon>Discoba</taxon>
        <taxon>Euglenozoa</taxon>
        <taxon>Kinetoplastea</taxon>
        <taxon>Metakinetoplastina</taxon>
        <taxon>Trypanosomatida</taxon>
        <taxon>Trypanosomatidae</taxon>
        <taxon>Trypanosoma</taxon>
    </lineage>
</organism>
<dbReference type="PANTHER" id="PTHR30519">
    <property type="entry name" value="5-METHYLTETRAHYDROPTEROYLTRIGLUTAMATE--HOMOCYSTEINE METHYLTRANSFERASE"/>
    <property type="match status" value="1"/>
</dbReference>
<name>A0A3L6L352_9TRYP</name>
<evidence type="ECO:0000256" key="12">
    <source>
        <dbReference type="PIRSR" id="PIRSR000382-2"/>
    </source>
</evidence>
<evidence type="ECO:0000256" key="9">
    <source>
        <dbReference type="ARBA" id="ARBA00022833"/>
    </source>
</evidence>
<dbReference type="InterPro" id="IPR038071">
    <property type="entry name" value="UROD/MetE-like_sf"/>
</dbReference>
<dbReference type="CDD" id="cd03312">
    <property type="entry name" value="CIMS_N_terminal_like"/>
    <property type="match status" value="1"/>
</dbReference>
<comment type="caution">
    <text evidence="16">The sequence shown here is derived from an EMBL/GenBank/DDBJ whole genome shotgun (WGS) entry which is preliminary data.</text>
</comment>
<keyword evidence="7 16" id="KW-0808">Transferase</keyword>
<dbReference type="Pfam" id="PF01717">
    <property type="entry name" value="Meth_synt_2"/>
    <property type="match status" value="1"/>
</dbReference>
<evidence type="ECO:0000313" key="17">
    <source>
        <dbReference type="Proteomes" id="UP000266743"/>
    </source>
</evidence>
<evidence type="ECO:0000256" key="10">
    <source>
        <dbReference type="ARBA" id="ARBA00023167"/>
    </source>
</evidence>
<feature type="binding site" evidence="11">
    <location>
        <begin position="535"/>
        <end position="536"/>
    </location>
    <ligand>
        <name>5-methyltetrahydropteroyltri-L-glutamate</name>
        <dbReference type="ChEBI" id="CHEBI:58207"/>
    </ligand>
</feature>
<feature type="binding site" evidence="12">
    <location>
        <position position="663"/>
    </location>
    <ligand>
        <name>Zn(2+)</name>
        <dbReference type="ChEBI" id="CHEBI:29105"/>
        <label>1</label>
        <note>catalytic</note>
    </ligand>
</feature>
<dbReference type="Pfam" id="PF08267">
    <property type="entry name" value="Meth_synt_1"/>
    <property type="match status" value="1"/>
</dbReference>
<feature type="binding site" evidence="11">
    <location>
        <begin position="451"/>
        <end position="453"/>
    </location>
    <ligand>
        <name>L-homocysteine</name>
        <dbReference type="ChEBI" id="CHEBI:58199"/>
    </ligand>
</feature>
<keyword evidence="8 12" id="KW-0479">Metal-binding</keyword>
<protein>
    <recommendedName>
        <fullName evidence="4">5-methyltetrahydropteroyltriglutamate--homocysteine S-methyltransferase</fullName>
        <ecNumber evidence="4">2.1.1.14</ecNumber>
    </recommendedName>
</protein>
<dbReference type="AlphaFoldDB" id="A0A3L6L352"/>
<evidence type="ECO:0000256" key="6">
    <source>
        <dbReference type="ARBA" id="ARBA00022605"/>
    </source>
</evidence>
<dbReference type="GO" id="GO:0009086">
    <property type="term" value="P:methionine biosynthetic process"/>
    <property type="evidence" value="ECO:0007669"/>
    <property type="project" value="UniProtKB-KW"/>
</dbReference>
<dbReference type="EC" id="2.1.1.14" evidence="4"/>
<feature type="domain" description="Cobalamin-independent methionine synthase MetE N-terminal" evidence="15">
    <location>
        <begin position="13"/>
        <end position="330"/>
    </location>
</feature>
<feature type="binding site" evidence="11">
    <location>
        <position position="28"/>
    </location>
    <ligand>
        <name>5-methyltetrahydropteroyltri-L-glutamate</name>
        <dbReference type="ChEBI" id="CHEBI:58207"/>
    </ligand>
</feature>
<dbReference type="SUPFAM" id="SSF51726">
    <property type="entry name" value="UROD/MetE-like"/>
    <property type="match status" value="2"/>
</dbReference>
<keyword evidence="9 12" id="KW-0862">Zinc</keyword>
<dbReference type="HAMAP" id="MF_00172">
    <property type="entry name" value="Meth_synth"/>
    <property type="match status" value="1"/>
</dbReference>
<proteinExistence type="inferred from homology"/>
<evidence type="ECO:0000259" key="14">
    <source>
        <dbReference type="Pfam" id="PF01717"/>
    </source>
</evidence>
<evidence type="ECO:0000256" key="13">
    <source>
        <dbReference type="PIRSR" id="PIRSR000382-3"/>
    </source>
</evidence>
<dbReference type="PIRSF" id="PIRSF000382">
    <property type="entry name" value="MeTrfase_B12_ind"/>
    <property type="match status" value="1"/>
</dbReference>
<evidence type="ECO:0000256" key="2">
    <source>
        <dbReference type="ARBA" id="ARBA00004681"/>
    </source>
</evidence>
<reference evidence="16 17" key="1">
    <citation type="submission" date="2018-09" db="EMBL/GenBank/DDBJ databases">
        <title>whole genome sequence of T. equiperdum IVM-t1 strain.</title>
        <authorList>
            <person name="Suganuma K."/>
        </authorList>
    </citation>
    <scope>NUCLEOTIDE SEQUENCE [LARGE SCALE GENOMIC DNA]</scope>
    <source>
        <strain evidence="16 17">IVM-t1</strain>
    </source>
</reference>
<dbReference type="InterPro" id="IPR013215">
    <property type="entry name" value="Cbl-indep_Met_Synth_N"/>
</dbReference>
<keyword evidence="10" id="KW-0486">Methionine biosynthesis</keyword>
<dbReference type="NCBIfam" id="NF003556">
    <property type="entry name" value="PRK05222.1"/>
    <property type="match status" value="1"/>
</dbReference>
<comment type="similarity">
    <text evidence="3">Belongs to the vitamin-B12 independent methionine synthase family.</text>
</comment>
<feature type="binding site" evidence="12">
    <location>
        <position position="685"/>
    </location>
    <ligand>
        <name>Zn(2+)</name>
        <dbReference type="ChEBI" id="CHEBI:29105"/>
        <label>1</label>
        <note>catalytic</note>
    </ligand>
</feature>
<evidence type="ECO:0000256" key="11">
    <source>
        <dbReference type="PIRSR" id="PIRSR000382-1"/>
    </source>
</evidence>
<dbReference type="UniPathway" id="UPA00051">
    <property type="reaction ID" value="UER00082"/>
</dbReference>
<evidence type="ECO:0000256" key="8">
    <source>
        <dbReference type="ARBA" id="ARBA00022723"/>
    </source>
</evidence>
<feature type="binding site" evidence="11">
    <location>
        <position position="619"/>
    </location>
    <ligand>
        <name>L-methionine</name>
        <dbReference type="ChEBI" id="CHEBI:57844"/>
    </ligand>
</feature>
<dbReference type="NCBIfam" id="TIGR01371">
    <property type="entry name" value="met_syn_B12ind"/>
    <property type="match status" value="1"/>
</dbReference>
<feature type="domain" description="Cobalamin-independent methionine synthase MetE C-terminal/archaeal" evidence="14">
    <location>
        <begin position="446"/>
        <end position="768"/>
    </location>
</feature>
<comment type="pathway">
    <text evidence="2">Amino-acid biosynthesis; L-methionine biosynthesis via de novo pathway; L-methionine from L-homocysteine (MetE route): step 1/1.</text>
</comment>
<dbReference type="CDD" id="cd03311">
    <property type="entry name" value="CIMS_C_terminal_like"/>
    <property type="match status" value="1"/>
</dbReference>
<dbReference type="GO" id="GO:0003871">
    <property type="term" value="F:5-methyltetrahydropteroyltriglutamate-homocysteine S-methyltransferase activity"/>
    <property type="evidence" value="ECO:0007669"/>
    <property type="project" value="UniProtKB-EC"/>
</dbReference>
<feature type="binding site" evidence="11">
    <location>
        <position position="619"/>
    </location>
    <ligand>
        <name>L-homocysteine</name>
        <dbReference type="ChEBI" id="CHEBI:58199"/>
    </ligand>
</feature>
<dbReference type="EMBL" id="QSBY01000008">
    <property type="protein sequence ID" value="RHW71072.1"/>
    <property type="molecule type" value="Genomic_DNA"/>
</dbReference>
<accession>A0A3L6L352</accession>
<evidence type="ECO:0000259" key="15">
    <source>
        <dbReference type="Pfam" id="PF08267"/>
    </source>
</evidence>
<comment type="cofactor">
    <cofactor evidence="12">
        <name>Zn(2+)</name>
        <dbReference type="ChEBI" id="CHEBI:29105"/>
    </cofactor>
    <text evidence="12">Binds 2 Zn(2+) ions per subunit.</text>
</comment>
<feature type="binding site" evidence="11">
    <location>
        <position position="504"/>
    </location>
    <ligand>
        <name>L-methionine</name>
        <dbReference type="ChEBI" id="CHEBI:57844"/>
    </ligand>
</feature>
<feature type="binding site" evidence="11">
    <location>
        <position position="581"/>
    </location>
    <ligand>
        <name>5-methyltetrahydropteroyltri-L-glutamate</name>
        <dbReference type="ChEBI" id="CHEBI:58207"/>
    </ligand>
</feature>
<dbReference type="FunFam" id="3.20.20.210:FF:000003">
    <property type="entry name" value="5-methyltetrahydropteroyltriglutamate--homocysteine methyltransferase"/>
    <property type="match status" value="1"/>
</dbReference>
<dbReference type="InterPro" id="IPR002629">
    <property type="entry name" value="Met_Synth_C/arc"/>
</dbReference>
<keyword evidence="5 16" id="KW-0489">Methyltransferase</keyword>
<evidence type="ECO:0000256" key="1">
    <source>
        <dbReference type="ARBA" id="ARBA00002777"/>
    </source>
</evidence>